<evidence type="ECO:0000256" key="1">
    <source>
        <dbReference type="SAM" id="Phobius"/>
    </source>
</evidence>
<evidence type="ECO:0000313" key="2">
    <source>
        <dbReference type="EMBL" id="KII69666.1"/>
    </source>
</evidence>
<feature type="transmembrane region" description="Helical" evidence="1">
    <location>
        <begin position="54"/>
        <end position="73"/>
    </location>
</feature>
<protein>
    <submittedName>
        <fullName evidence="2">Translocon-associated protein subunit gamma</fullName>
    </submittedName>
</protein>
<accession>A0A0C2MR25</accession>
<keyword evidence="1" id="KW-0812">Transmembrane</keyword>
<sequence>MASRNQDEVIDAYIVSTSSLSTASFAMLVFFTILSVLGTFVSSVMIQRLDCIGSVYSAVPTLLIVMFLMVVAAKSFRIHMIPRIVKFRTEAVTNFMLKDPEYKKTPSSQKYRLLSSKLNQVVDAESVNFSIFYNCSLYVGLYFILSFIVFSQLQPGVNFVFSSIGSSVVVYLMAVSAAK</sequence>
<keyword evidence="3" id="KW-1185">Reference proteome</keyword>
<keyword evidence="1" id="KW-0472">Membrane</keyword>
<name>A0A0C2MR25_THEKT</name>
<feature type="transmembrane region" description="Helical" evidence="1">
    <location>
        <begin position="131"/>
        <end position="153"/>
    </location>
</feature>
<dbReference type="Pfam" id="PF07074">
    <property type="entry name" value="TRAP-gamma"/>
    <property type="match status" value="1"/>
</dbReference>
<dbReference type="GO" id="GO:0016020">
    <property type="term" value="C:membrane"/>
    <property type="evidence" value="ECO:0007669"/>
    <property type="project" value="InterPro"/>
</dbReference>
<reference evidence="2 3" key="1">
    <citation type="journal article" date="2014" name="Genome Biol. Evol.">
        <title>The genome of the myxosporean Thelohanellus kitauei shows adaptations to nutrient acquisition within its fish host.</title>
        <authorList>
            <person name="Yang Y."/>
            <person name="Xiong J."/>
            <person name="Zhou Z."/>
            <person name="Huo F."/>
            <person name="Miao W."/>
            <person name="Ran C."/>
            <person name="Liu Y."/>
            <person name="Zhang J."/>
            <person name="Feng J."/>
            <person name="Wang M."/>
            <person name="Wang M."/>
            <person name="Wang L."/>
            <person name="Yao B."/>
        </authorList>
    </citation>
    <scope>NUCLEOTIDE SEQUENCE [LARGE SCALE GENOMIC DNA]</scope>
    <source>
        <strain evidence="2">Wuqing</strain>
    </source>
</reference>
<evidence type="ECO:0000313" key="3">
    <source>
        <dbReference type="Proteomes" id="UP000031668"/>
    </source>
</evidence>
<dbReference type="OrthoDB" id="10531668at2759"/>
<dbReference type="GO" id="GO:0006614">
    <property type="term" value="P:SRP-dependent cotranslational protein targeting to membrane"/>
    <property type="evidence" value="ECO:0007669"/>
    <property type="project" value="InterPro"/>
</dbReference>
<dbReference type="InterPro" id="IPR009779">
    <property type="entry name" value="SSR3"/>
</dbReference>
<comment type="caution">
    <text evidence="2">The sequence shown here is derived from an EMBL/GenBank/DDBJ whole genome shotgun (WGS) entry which is preliminary data.</text>
</comment>
<organism evidence="2 3">
    <name type="scientific">Thelohanellus kitauei</name>
    <name type="common">Myxosporean</name>
    <dbReference type="NCBI Taxonomy" id="669202"/>
    <lineage>
        <taxon>Eukaryota</taxon>
        <taxon>Metazoa</taxon>
        <taxon>Cnidaria</taxon>
        <taxon>Myxozoa</taxon>
        <taxon>Myxosporea</taxon>
        <taxon>Bivalvulida</taxon>
        <taxon>Platysporina</taxon>
        <taxon>Myxobolidae</taxon>
        <taxon>Thelohanellus</taxon>
    </lineage>
</organism>
<dbReference type="Proteomes" id="UP000031668">
    <property type="component" value="Unassembled WGS sequence"/>
</dbReference>
<dbReference type="AlphaFoldDB" id="A0A0C2MR25"/>
<keyword evidence="1" id="KW-1133">Transmembrane helix</keyword>
<gene>
    <name evidence="2" type="ORF">RF11_07263</name>
</gene>
<feature type="transmembrane region" description="Helical" evidence="1">
    <location>
        <begin position="159"/>
        <end position="178"/>
    </location>
</feature>
<dbReference type="EMBL" id="JWZT01002320">
    <property type="protein sequence ID" value="KII69666.1"/>
    <property type="molecule type" value="Genomic_DNA"/>
</dbReference>
<proteinExistence type="predicted"/>
<feature type="transmembrane region" description="Helical" evidence="1">
    <location>
        <begin position="12"/>
        <end position="34"/>
    </location>
</feature>